<accession>A0A0R3WH77</accession>
<dbReference type="AlphaFoldDB" id="A0A0R3WH77"/>
<dbReference type="SUPFAM" id="SSF82895">
    <property type="entry name" value="TSP-1 type 1 repeat"/>
    <property type="match status" value="1"/>
</dbReference>
<organism evidence="3">
    <name type="scientific">Taenia asiatica</name>
    <name type="common">Asian tapeworm</name>
    <dbReference type="NCBI Taxonomy" id="60517"/>
    <lineage>
        <taxon>Eukaryota</taxon>
        <taxon>Metazoa</taxon>
        <taxon>Spiralia</taxon>
        <taxon>Lophotrochozoa</taxon>
        <taxon>Platyhelminthes</taxon>
        <taxon>Cestoda</taxon>
        <taxon>Eucestoda</taxon>
        <taxon>Cyclophyllidea</taxon>
        <taxon>Taeniidae</taxon>
        <taxon>Taenia</taxon>
    </lineage>
</organism>
<evidence type="ECO:0000313" key="2">
    <source>
        <dbReference type="Proteomes" id="UP000282613"/>
    </source>
</evidence>
<dbReference type="InterPro" id="IPR036383">
    <property type="entry name" value="TSP1_rpt_sf"/>
</dbReference>
<name>A0A0R3WH77_TAEAS</name>
<protein>
    <submittedName>
        <fullName evidence="3">TSP1_spondin domain-containing protein</fullName>
    </submittedName>
</protein>
<dbReference type="Gene3D" id="2.20.100.10">
    <property type="entry name" value="Thrombospondin type-1 (TSP1) repeat"/>
    <property type="match status" value="1"/>
</dbReference>
<evidence type="ECO:0000313" key="3">
    <source>
        <dbReference type="WBParaSite" id="TASK_0001022001-mRNA-1"/>
    </source>
</evidence>
<evidence type="ECO:0000313" key="1">
    <source>
        <dbReference type="EMBL" id="VDK49967.1"/>
    </source>
</evidence>
<dbReference type="PROSITE" id="PS50092">
    <property type="entry name" value="TSP1"/>
    <property type="match status" value="1"/>
</dbReference>
<proteinExistence type="predicted"/>
<dbReference type="InterPro" id="IPR000884">
    <property type="entry name" value="TSP1_rpt"/>
</dbReference>
<dbReference type="OrthoDB" id="5948003at2759"/>
<dbReference type="STRING" id="60517.A0A0R3WH77"/>
<dbReference type="Pfam" id="PF19030">
    <property type="entry name" value="TSP1_ADAMTS"/>
    <property type="match status" value="1"/>
</dbReference>
<sequence length="317" mass="35759">MFSSQEAAKRYGMYPLRPLPSRYCGESSRPAMVTRNCADYCGVRWSWREVNDSDYTVTRSTCSVRCGEGITEVHFTAICEEKVHEKDTPHTMWRESSLGAYACIKAELGEPPEDRVVTNRCTGDCRPLQWVFSNWDKCSQRCGAGTEQRSVTCVDDMGNHWPLAECLQHIPTPAMGKLNGVDEYVGTESAECFEVDACEGQLMWITTPWSECRSAASYSHMSSLCRSALRRHLDGDSQGLPSDAAFTGFQSRTSKCVMRSTSGEDVNHEVPQNYCERAHVPRPPEQQTCNVEFTCYRWTTVHFSQASSVSTYRSICY</sequence>
<dbReference type="Proteomes" id="UP000282613">
    <property type="component" value="Unassembled WGS sequence"/>
</dbReference>
<dbReference type="EMBL" id="UYRS01021182">
    <property type="protein sequence ID" value="VDK49967.1"/>
    <property type="molecule type" value="Genomic_DNA"/>
</dbReference>
<reference evidence="1 2" key="2">
    <citation type="submission" date="2018-11" db="EMBL/GenBank/DDBJ databases">
        <authorList>
            <consortium name="Pathogen Informatics"/>
        </authorList>
    </citation>
    <scope>NUCLEOTIDE SEQUENCE [LARGE SCALE GENOMIC DNA]</scope>
</reference>
<dbReference type="WBParaSite" id="TASK_0001022001-mRNA-1">
    <property type="protein sequence ID" value="TASK_0001022001-mRNA-1"/>
    <property type="gene ID" value="TASK_0001022001"/>
</dbReference>
<keyword evidence="2" id="KW-1185">Reference proteome</keyword>
<reference evidence="3" key="1">
    <citation type="submission" date="2017-02" db="UniProtKB">
        <authorList>
            <consortium name="WormBaseParasite"/>
        </authorList>
    </citation>
    <scope>IDENTIFICATION</scope>
</reference>
<gene>
    <name evidence="1" type="ORF">TASK_LOCUS10221</name>
</gene>